<dbReference type="Proteomes" id="UP000001064">
    <property type="component" value="Unassembled WGS sequence"/>
</dbReference>
<keyword evidence="1" id="KW-0812">Transmembrane</keyword>
<dbReference type="PANTHER" id="PTHR31137:SF29">
    <property type="entry name" value="PROTEIN PSIA-RELATED"/>
    <property type="match status" value="1"/>
</dbReference>
<dbReference type="OrthoDB" id="19087at2759"/>
<dbReference type="InParanoid" id="F0ZE79"/>
<dbReference type="EMBL" id="GL870991">
    <property type="protein sequence ID" value="EGC37777.1"/>
    <property type="molecule type" value="Genomic_DNA"/>
</dbReference>
<evidence type="ECO:0000256" key="2">
    <source>
        <dbReference type="SAM" id="SignalP"/>
    </source>
</evidence>
<reference evidence="4" key="1">
    <citation type="journal article" date="2011" name="Genome Biol.">
        <title>Comparative genomics of the social amoebae Dictyostelium discoideum and Dictyostelium purpureum.</title>
        <authorList>
            <consortium name="US DOE Joint Genome Institute (JGI-PGF)"/>
            <person name="Sucgang R."/>
            <person name="Kuo A."/>
            <person name="Tian X."/>
            <person name="Salerno W."/>
            <person name="Parikh A."/>
            <person name="Feasley C.L."/>
            <person name="Dalin E."/>
            <person name="Tu H."/>
            <person name="Huang E."/>
            <person name="Barry K."/>
            <person name="Lindquist E."/>
            <person name="Shapiro H."/>
            <person name="Bruce D."/>
            <person name="Schmutz J."/>
            <person name="Salamov A."/>
            <person name="Fey P."/>
            <person name="Gaudet P."/>
            <person name="Anjard C."/>
            <person name="Babu M.M."/>
            <person name="Basu S."/>
            <person name="Bushmanova Y."/>
            <person name="van der Wel H."/>
            <person name="Katoh-Kurasawa M."/>
            <person name="Dinh C."/>
            <person name="Coutinho P.M."/>
            <person name="Saito T."/>
            <person name="Elias M."/>
            <person name="Schaap P."/>
            <person name="Kay R.R."/>
            <person name="Henrissat B."/>
            <person name="Eichinger L."/>
            <person name="Rivero F."/>
            <person name="Putnam N.H."/>
            <person name="West C.M."/>
            <person name="Loomis W.F."/>
            <person name="Chisholm R.L."/>
            <person name="Shaulsky G."/>
            <person name="Strassmann J.E."/>
            <person name="Queller D.C."/>
            <person name="Kuspa A."/>
            <person name="Grigoriev I.V."/>
        </authorList>
    </citation>
    <scope>NUCLEOTIDE SEQUENCE [LARGE SCALE GENOMIC DNA]</scope>
    <source>
        <strain evidence="4">QSDP1</strain>
    </source>
</reference>
<feature type="signal peptide" evidence="2">
    <location>
        <begin position="1"/>
        <end position="21"/>
    </location>
</feature>
<dbReference type="KEGG" id="dpp:DICPUDRAFT_76632"/>
<dbReference type="GeneID" id="10499208"/>
<keyword evidence="2" id="KW-0732">Signal</keyword>
<evidence type="ECO:0000313" key="4">
    <source>
        <dbReference type="Proteomes" id="UP000001064"/>
    </source>
</evidence>
<dbReference type="InterPro" id="IPR051154">
    <property type="entry name" value="Prespore-cell_inducing_factor"/>
</dbReference>
<accession>F0ZE79</accession>
<name>F0ZE79_DICPU</name>
<feature type="chain" id="PRO_5003265054" evidence="2">
    <location>
        <begin position="22"/>
        <end position="263"/>
    </location>
</feature>
<dbReference type="VEuPathDB" id="AmoebaDB:DICPUDRAFT_76632"/>
<evidence type="ECO:0000313" key="3">
    <source>
        <dbReference type="EMBL" id="EGC37777.1"/>
    </source>
</evidence>
<organism evidence="3 4">
    <name type="scientific">Dictyostelium purpureum</name>
    <name type="common">Slime mold</name>
    <dbReference type="NCBI Taxonomy" id="5786"/>
    <lineage>
        <taxon>Eukaryota</taxon>
        <taxon>Amoebozoa</taxon>
        <taxon>Evosea</taxon>
        <taxon>Eumycetozoa</taxon>
        <taxon>Dictyostelia</taxon>
        <taxon>Dictyosteliales</taxon>
        <taxon>Dictyosteliaceae</taxon>
        <taxon>Dictyostelium</taxon>
    </lineage>
</organism>
<proteinExistence type="predicted"/>
<gene>
    <name evidence="3" type="ORF">DICPUDRAFT_76632</name>
</gene>
<feature type="transmembrane region" description="Helical" evidence="1">
    <location>
        <begin position="226"/>
        <end position="249"/>
    </location>
</feature>
<keyword evidence="1" id="KW-1133">Transmembrane helix</keyword>
<dbReference type="PANTHER" id="PTHR31137">
    <property type="entry name" value="PROTEIN PSIB-RELATED-RELATED"/>
    <property type="match status" value="1"/>
</dbReference>
<sequence length="263" mass="29570">MLFKYISFILLFIIFTKFVNSTTCRGKVDYCGVCNGDGSTCCTKSTCDDHNLCTVDSCPPPDTIVDPELTLEFYCDHAPIPDPWEGNKCIKGECNPIDGKFTPNYTICPETYNGWKLVGCYPAAGCGYVFPQCGICEFLEPRNKTACIKKTSNDCAKELSLTNSINKCKIYSCDPTKGCVEEDKCKQGPNPCLAPVCDSFTECHLCKIIEELDIYIKTSSRYHQILFIKLFIISLCRVSFMFYTGFYMFTLLKANFKRGDLIA</sequence>
<evidence type="ECO:0000256" key="1">
    <source>
        <dbReference type="SAM" id="Phobius"/>
    </source>
</evidence>
<dbReference type="AlphaFoldDB" id="F0ZE79"/>
<keyword evidence="1" id="KW-0472">Membrane</keyword>
<protein>
    <submittedName>
        <fullName evidence="3">Uncharacterized protein</fullName>
    </submittedName>
</protein>
<keyword evidence="4" id="KW-1185">Reference proteome</keyword>
<dbReference type="RefSeq" id="XP_003285716.1">
    <property type="nucleotide sequence ID" value="XM_003285668.1"/>
</dbReference>